<gene>
    <name evidence="2" type="ORF">U9M48_041246</name>
</gene>
<keyword evidence="3" id="KW-1185">Reference proteome</keyword>
<evidence type="ECO:0000313" key="2">
    <source>
        <dbReference type="EMBL" id="WVZ95488.1"/>
    </source>
</evidence>
<dbReference type="Proteomes" id="UP001341281">
    <property type="component" value="Chromosome 09"/>
</dbReference>
<accession>A0AAQ3XE02</accession>
<feature type="signal peptide" evidence="1">
    <location>
        <begin position="1"/>
        <end position="19"/>
    </location>
</feature>
<proteinExistence type="predicted"/>
<evidence type="ECO:0000313" key="3">
    <source>
        <dbReference type="Proteomes" id="UP001341281"/>
    </source>
</evidence>
<evidence type="ECO:0008006" key="4">
    <source>
        <dbReference type="Google" id="ProtNLM"/>
    </source>
</evidence>
<dbReference type="EMBL" id="CP144753">
    <property type="protein sequence ID" value="WVZ95488.1"/>
    <property type="molecule type" value="Genomic_DNA"/>
</dbReference>
<organism evidence="2 3">
    <name type="scientific">Paspalum notatum var. saurae</name>
    <dbReference type="NCBI Taxonomy" id="547442"/>
    <lineage>
        <taxon>Eukaryota</taxon>
        <taxon>Viridiplantae</taxon>
        <taxon>Streptophyta</taxon>
        <taxon>Embryophyta</taxon>
        <taxon>Tracheophyta</taxon>
        <taxon>Spermatophyta</taxon>
        <taxon>Magnoliopsida</taxon>
        <taxon>Liliopsida</taxon>
        <taxon>Poales</taxon>
        <taxon>Poaceae</taxon>
        <taxon>PACMAD clade</taxon>
        <taxon>Panicoideae</taxon>
        <taxon>Andropogonodae</taxon>
        <taxon>Paspaleae</taxon>
        <taxon>Paspalinae</taxon>
        <taxon>Paspalum</taxon>
    </lineage>
</organism>
<sequence>MSQLLFLAPLEMHVICALAAAHYCCDCVLRPQHQILHGAAPLPLETTQSSAGDIQFTGEQRPRPSREVSAANKIKLLIHGGGSLPHCAWPPDAAIAELLPAPLHPSTHGSREKVHLWTCCPTVP</sequence>
<feature type="chain" id="PRO_5042982319" description="Secreted protein" evidence="1">
    <location>
        <begin position="20"/>
        <end position="124"/>
    </location>
</feature>
<dbReference type="AlphaFoldDB" id="A0AAQ3XE02"/>
<name>A0AAQ3XE02_PASNO</name>
<reference evidence="2 3" key="1">
    <citation type="submission" date="2024-02" db="EMBL/GenBank/DDBJ databases">
        <title>High-quality chromosome-scale genome assembly of Pensacola bahiagrass (Paspalum notatum Flugge var. saurae).</title>
        <authorList>
            <person name="Vega J.M."/>
            <person name="Podio M."/>
            <person name="Orjuela J."/>
            <person name="Siena L.A."/>
            <person name="Pessino S.C."/>
            <person name="Combes M.C."/>
            <person name="Mariac C."/>
            <person name="Albertini E."/>
            <person name="Pupilli F."/>
            <person name="Ortiz J.P.A."/>
            <person name="Leblanc O."/>
        </authorList>
    </citation>
    <scope>NUCLEOTIDE SEQUENCE [LARGE SCALE GENOMIC DNA]</scope>
    <source>
        <strain evidence="2">R1</strain>
        <tissue evidence="2">Leaf</tissue>
    </source>
</reference>
<keyword evidence="1" id="KW-0732">Signal</keyword>
<protein>
    <recommendedName>
        <fullName evidence="4">Secreted protein</fullName>
    </recommendedName>
</protein>
<evidence type="ECO:0000256" key="1">
    <source>
        <dbReference type="SAM" id="SignalP"/>
    </source>
</evidence>